<feature type="domain" description="Major facilitator superfamily (MFS) profile" evidence="8">
    <location>
        <begin position="26"/>
        <end position="413"/>
    </location>
</feature>
<dbReference type="InterPro" id="IPR010290">
    <property type="entry name" value="TM_effector"/>
</dbReference>
<dbReference type="Gene3D" id="1.20.1250.20">
    <property type="entry name" value="MFS general substrate transporter like domains"/>
    <property type="match status" value="1"/>
</dbReference>
<dbReference type="PANTHER" id="PTHR23513:SF11">
    <property type="entry name" value="STAPHYLOFERRIN A TRANSPORTER"/>
    <property type="match status" value="1"/>
</dbReference>
<feature type="transmembrane region" description="Helical" evidence="7">
    <location>
        <begin position="92"/>
        <end position="113"/>
    </location>
</feature>
<reference evidence="10" key="1">
    <citation type="submission" date="2017-06" db="EMBL/GenBank/DDBJ databases">
        <authorList>
            <person name="Varghese N."/>
            <person name="Submissions S."/>
        </authorList>
    </citation>
    <scope>NUCLEOTIDE SEQUENCE [LARGE SCALE GENOMIC DNA]</scope>
    <source>
        <strain evidence="10">DSM 28041</strain>
    </source>
</reference>
<dbReference type="Proteomes" id="UP000198310">
    <property type="component" value="Unassembled WGS sequence"/>
</dbReference>
<comment type="subcellular location">
    <subcellularLocation>
        <location evidence="1">Cell membrane</location>
        <topology evidence="1">Multi-pass membrane protein</topology>
    </subcellularLocation>
</comment>
<feature type="transmembrane region" description="Helical" evidence="7">
    <location>
        <begin position="359"/>
        <end position="378"/>
    </location>
</feature>
<feature type="transmembrane region" description="Helical" evidence="7">
    <location>
        <begin position="234"/>
        <end position="256"/>
    </location>
</feature>
<dbReference type="GO" id="GO:0022857">
    <property type="term" value="F:transmembrane transporter activity"/>
    <property type="evidence" value="ECO:0007669"/>
    <property type="project" value="InterPro"/>
</dbReference>
<dbReference type="SUPFAM" id="SSF103473">
    <property type="entry name" value="MFS general substrate transporter"/>
    <property type="match status" value="1"/>
</dbReference>
<feature type="transmembrane region" description="Helical" evidence="7">
    <location>
        <begin position="184"/>
        <end position="202"/>
    </location>
</feature>
<gene>
    <name evidence="9" type="ORF">SAMN06269173_103221</name>
</gene>
<dbReference type="PANTHER" id="PTHR23513">
    <property type="entry name" value="INTEGRAL MEMBRANE EFFLUX PROTEIN-RELATED"/>
    <property type="match status" value="1"/>
</dbReference>
<evidence type="ECO:0000256" key="1">
    <source>
        <dbReference type="ARBA" id="ARBA00004651"/>
    </source>
</evidence>
<evidence type="ECO:0000256" key="7">
    <source>
        <dbReference type="SAM" id="Phobius"/>
    </source>
</evidence>
<protein>
    <submittedName>
        <fullName evidence="9">Predicted arabinose efflux permease, MFS family</fullName>
    </submittedName>
</protein>
<evidence type="ECO:0000256" key="5">
    <source>
        <dbReference type="ARBA" id="ARBA00022989"/>
    </source>
</evidence>
<keyword evidence="6 7" id="KW-0472">Membrane</keyword>
<evidence type="ECO:0000313" key="10">
    <source>
        <dbReference type="Proteomes" id="UP000198310"/>
    </source>
</evidence>
<keyword evidence="5 7" id="KW-1133">Transmembrane helix</keyword>
<feature type="transmembrane region" description="Helical" evidence="7">
    <location>
        <begin position="325"/>
        <end position="347"/>
    </location>
</feature>
<feature type="transmembrane region" description="Helical" evidence="7">
    <location>
        <begin position="119"/>
        <end position="139"/>
    </location>
</feature>
<evidence type="ECO:0000256" key="3">
    <source>
        <dbReference type="ARBA" id="ARBA00022475"/>
    </source>
</evidence>
<feature type="transmembrane region" description="Helical" evidence="7">
    <location>
        <begin position="302"/>
        <end position="319"/>
    </location>
</feature>
<feature type="transmembrane region" description="Helical" evidence="7">
    <location>
        <begin position="47"/>
        <end position="71"/>
    </location>
</feature>
<dbReference type="InterPro" id="IPR020846">
    <property type="entry name" value="MFS_dom"/>
</dbReference>
<evidence type="ECO:0000259" key="8">
    <source>
        <dbReference type="PROSITE" id="PS50850"/>
    </source>
</evidence>
<keyword evidence="10" id="KW-1185">Reference proteome</keyword>
<feature type="transmembrane region" description="Helical" evidence="7">
    <location>
        <begin position="390"/>
        <end position="408"/>
    </location>
</feature>
<organism evidence="9 10">
    <name type="scientific">Hymenobacter mucosus</name>
    <dbReference type="NCBI Taxonomy" id="1411120"/>
    <lineage>
        <taxon>Bacteria</taxon>
        <taxon>Pseudomonadati</taxon>
        <taxon>Bacteroidota</taxon>
        <taxon>Cytophagia</taxon>
        <taxon>Cytophagales</taxon>
        <taxon>Hymenobacteraceae</taxon>
        <taxon>Hymenobacter</taxon>
    </lineage>
</organism>
<dbReference type="InterPro" id="IPR036259">
    <property type="entry name" value="MFS_trans_sf"/>
</dbReference>
<keyword evidence="2" id="KW-0813">Transport</keyword>
<evidence type="ECO:0000256" key="6">
    <source>
        <dbReference type="ARBA" id="ARBA00023136"/>
    </source>
</evidence>
<dbReference type="GO" id="GO:0005886">
    <property type="term" value="C:plasma membrane"/>
    <property type="evidence" value="ECO:0007669"/>
    <property type="project" value="UniProtKB-SubCell"/>
</dbReference>
<evidence type="ECO:0000256" key="2">
    <source>
        <dbReference type="ARBA" id="ARBA00022448"/>
    </source>
</evidence>
<dbReference type="Pfam" id="PF05977">
    <property type="entry name" value="MFS_3"/>
    <property type="match status" value="1"/>
</dbReference>
<dbReference type="CDD" id="cd06173">
    <property type="entry name" value="MFS_MefA_like"/>
    <property type="match status" value="1"/>
</dbReference>
<dbReference type="AlphaFoldDB" id="A0A238WX92"/>
<dbReference type="PROSITE" id="PS50850">
    <property type="entry name" value="MFS"/>
    <property type="match status" value="1"/>
</dbReference>
<evidence type="ECO:0000256" key="4">
    <source>
        <dbReference type="ARBA" id="ARBA00022692"/>
    </source>
</evidence>
<accession>A0A238WX92</accession>
<keyword evidence="4 7" id="KW-0812">Transmembrane</keyword>
<dbReference type="RefSeq" id="WP_089332274.1">
    <property type="nucleotide sequence ID" value="NZ_FZNS01000003.1"/>
</dbReference>
<feature type="transmembrane region" description="Helical" evidence="7">
    <location>
        <begin position="268"/>
        <end position="290"/>
    </location>
</feature>
<dbReference type="EMBL" id="FZNS01000003">
    <property type="protein sequence ID" value="SNR51098.1"/>
    <property type="molecule type" value="Genomic_DNA"/>
</dbReference>
<keyword evidence="3" id="KW-1003">Cell membrane</keyword>
<name>A0A238WX92_9BACT</name>
<proteinExistence type="predicted"/>
<evidence type="ECO:0000313" key="9">
    <source>
        <dbReference type="EMBL" id="SNR51098.1"/>
    </source>
</evidence>
<sequence>MPSSVSASAPTPPSPATLWTPLTYSVFRAIWIASVVSNIGTWMQNVAGVWLVTTLTTSALLVALMQTATSLPAFMLSLPAGAMGDLVDRRKLLLCTQGFMGVVAFVLGILTLLGQVSALGVLGFTFLLGIGAALNAPIWQTVTTELVPRPVLGFAITLNGVSNNIARALGPAIGGIIIAHYSPGYVFLLNGISFVGTLLVVYRWKRNAETSSGPTENFMGALRTGIRYVQYSPAIYAVLFRTFGFAFGASAMWALLSVVTARRLHLQSGSYGVLLSWLGAGAITGAFLMGRAGHRLNFNQRVLLGSCVFVGTNVGLALAPNEYWLFPVMFLSGIAWLMTMTSFSTTVQLHVPKWVQARVVSIYMLVFQAGLSIGSIVWGELADRLGLQQALLGAASWMAVSLALAIPFPMRSAEGLDLTPAENWPAPTIEGDVDPDHGPVMVTIEYQVPLADQPAFRQAIARLSRLRLRDGALNAGVFADLASPTSITEFFYVATWGEHERQHHRFTREDLLVEAEVQRFHTGPEPPQVRHFLSFPKTTNVELPTPVESLEGPR</sequence>